<protein>
    <submittedName>
        <fullName evidence="1">Uncharacterized protein</fullName>
    </submittedName>
</protein>
<dbReference type="EMBL" id="CACVAP010000022">
    <property type="protein sequence ID" value="CAA6799630.1"/>
    <property type="molecule type" value="Genomic_DNA"/>
</dbReference>
<reference evidence="1" key="1">
    <citation type="submission" date="2020-01" db="EMBL/GenBank/DDBJ databases">
        <authorList>
            <person name="Meier V. D."/>
            <person name="Meier V D."/>
        </authorList>
    </citation>
    <scope>NUCLEOTIDE SEQUENCE</scope>
    <source>
        <strain evidence="1">HLG_WM_MAG_06</strain>
    </source>
</reference>
<dbReference type="AlphaFoldDB" id="A0A6S6S9J8"/>
<gene>
    <name evidence="1" type="ORF">HELGO_WM11709</name>
</gene>
<proteinExistence type="predicted"/>
<sequence length="172" mass="20563">MIKKTLWYTLDNITELIYYHDINNIHQLRHVIEDFLEEIVGEKLIVQHISRQTFHIPLLQTNITFIREKDDIDRKFYFKDGKFYTHYNLLFPFGLEDSERLIHNEISEIVNKYELVNVIKAIRLLEENKILRNLLKIHLNTTLKLIDSILNTIENGNSTLKLGYVNNKIKLL</sequence>
<evidence type="ECO:0000313" key="1">
    <source>
        <dbReference type="EMBL" id="CAA6799630.1"/>
    </source>
</evidence>
<organism evidence="1">
    <name type="scientific">uncultured Sulfurovum sp</name>
    <dbReference type="NCBI Taxonomy" id="269237"/>
    <lineage>
        <taxon>Bacteria</taxon>
        <taxon>Pseudomonadati</taxon>
        <taxon>Campylobacterota</taxon>
        <taxon>Epsilonproteobacteria</taxon>
        <taxon>Campylobacterales</taxon>
        <taxon>Sulfurovaceae</taxon>
        <taxon>Sulfurovum</taxon>
        <taxon>environmental samples</taxon>
    </lineage>
</organism>
<accession>A0A6S6S9J8</accession>
<name>A0A6S6S9J8_9BACT</name>